<dbReference type="SMART" id="SM00754">
    <property type="entry name" value="CHRD"/>
    <property type="match status" value="1"/>
</dbReference>
<evidence type="ECO:0000259" key="2">
    <source>
        <dbReference type="SMART" id="SM00754"/>
    </source>
</evidence>
<dbReference type="EMBL" id="DQ084250">
    <property type="protein sequence ID" value="AAY89259.1"/>
    <property type="molecule type" value="Genomic_DNA"/>
</dbReference>
<feature type="signal peptide" evidence="1">
    <location>
        <begin position="1"/>
        <end position="25"/>
    </location>
</feature>
<dbReference type="PROSITE" id="PS51257">
    <property type="entry name" value="PROKAR_LIPOPROTEIN"/>
    <property type="match status" value="1"/>
</dbReference>
<dbReference type="InterPro" id="IPR010895">
    <property type="entry name" value="CHRD"/>
</dbReference>
<evidence type="ECO:0000313" key="3">
    <source>
        <dbReference type="EMBL" id="AAY89259.1"/>
    </source>
</evidence>
<feature type="domain" description="CHRD" evidence="2">
    <location>
        <begin position="31"/>
        <end position="171"/>
    </location>
</feature>
<evidence type="ECO:0000256" key="1">
    <source>
        <dbReference type="SAM" id="SignalP"/>
    </source>
</evidence>
<reference evidence="3" key="2">
    <citation type="journal article" date="2005" name="J. Bacteriol.">
        <title>MtdC, a novel class of methylene tetrahydromethanopterin dehydrogenases.</title>
        <authorList>
            <person name="Vorholt J.A."/>
            <person name="Kalyuzhnaya M.G."/>
            <person name="Hagemeier C.H."/>
            <person name="Lidstrom M.E."/>
            <person name="Chistoserdova L."/>
        </authorList>
    </citation>
    <scope>NUCLEOTIDE SEQUENCE</scope>
</reference>
<protein>
    <recommendedName>
        <fullName evidence="2">CHRD domain-containing protein</fullName>
    </recommendedName>
</protein>
<accession>Q4JIQ5</accession>
<dbReference type="AlphaFoldDB" id="Q4JIQ5"/>
<dbReference type="Pfam" id="PF07452">
    <property type="entry name" value="CHRD"/>
    <property type="match status" value="1"/>
</dbReference>
<keyword evidence="1" id="KW-0732">Signal</keyword>
<organism evidence="3">
    <name type="scientific">uncultured bacterium BAC10-10</name>
    <dbReference type="NCBI Taxonomy" id="333372"/>
    <lineage>
        <taxon>Bacteria</taxon>
        <taxon>environmental samples</taxon>
    </lineage>
</organism>
<name>Q4JIQ5_9BACT</name>
<reference evidence="3" key="1">
    <citation type="journal article" date="2005" name="Appl. Environ. Microbiol.">
        <title>Highly divergent genes for methanopterin-linked C1 transfer reactions in Lake Washington, assessed via metagenomic analysis and mRNA detection.</title>
        <authorList>
            <person name="Kalyuzhnaya M.G."/>
            <person name="Bowerman S."/>
            <person name="Nercessian O."/>
            <person name="Lidstrom M.E."/>
            <person name="Chistoserdova L."/>
        </authorList>
    </citation>
    <scope>NUCLEOTIDE SEQUENCE</scope>
</reference>
<proteinExistence type="predicted"/>
<feature type="chain" id="PRO_5004239229" description="CHRD domain-containing protein" evidence="1">
    <location>
        <begin position="26"/>
        <end position="172"/>
    </location>
</feature>
<sequence length="172" mass="17482">MKRVFSLMAVLVLVAGCSGSDTAPAADDTHIQFTAQLLPSSEVPPVTNSEASGRGTATIDFNLTKDSAGTITAVTVHYRVDLSGFPATMTGITAAHIHPGAAGTANSPLQGSIVATGEVVLTNGAGTFSRLYVTTVSATNAQAIIANPAAFYFNVHSAANPPGVARGQLVRN</sequence>